<dbReference type="RefSeq" id="WP_047092414.1">
    <property type="nucleotide sequence ID" value="NZ_LBHU01000001.1"/>
</dbReference>
<dbReference type="PATRIC" id="fig|874156.12.peg.619"/>
<dbReference type="EMBL" id="LBHU01000001">
    <property type="protein sequence ID" value="KLI64551.1"/>
    <property type="molecule type" value="Genomic_DNA"/>
</dbReference>
<proteinExistence type="predicted"/>
<evidence type="ECO:0000256" key="1">
    <source>
        <dbReference type="SAM" id="Phobius"/>
    </source>
</evidence>
<feature type="transmembrane region" description="Helical" evidence="1">
    <location>
        <begin position="6"/>
        <end position="25"/>
    </location>
</feature>
<feature type="transmembrane region" description="Helical" evidence="1">
    <location>
        <begin position="37"/>
        <end position="56"/>
    </location>
</feature>
<comment type="caution">
    <text evidence="2">The sequence shown here is derived from an EMBL/GenBank/DDBJ whole genome shotgun (WGS) entry which is preliminary data.</text>
</comment>
<sequence>MDGNTPIIIGVLGTLAALFVFVNGWRMRRKGDQGRTLGGLHMLMAVLFVPMTWWIIMVLMPA</sequence>
<evidence type="ECO:0000313" key="2">
    <source>
        <dbReference type="EMBL" id="KLI64551.1"/>
    </source>
</evidence>
<dbReference type="AlphaFoldDB" id="A0A0H0XRB6"/>
<keyword evidence="1" id="KW-0472">Membrane</keyword>
<protein>
    <submittedName>
        <fullName evidence="2">Uncharacterized protein</fullName>
    </submittedName>
</protein>
<organism evidence="2 3">
    <name type="scientific">Aurantiacibacter marinus</name>
    <dbReference type="NCBI Taxonomy" id="874156"/>
    <lineage>
        <taxon>Bacteria</taxon>
        <taxon>Pseudomonadati</taxon>
        <taxon>Pseudomonadota</taxon>
        <taxon>Alphaproteobacteria</taxon>
        <taxon>Sphingomonadales</taxon>
        <taxon>Erythrobacteraceae</taxon>
        <taxon>Aurantiacibacter</taxon>
    </lineage>
</organism>
<reference evidence="2 3" key="1">
    <citation type="submission" date="2015-04" db="EMBL/GenBank/DDBJ databases">
        <title>The draft genome sequence of Erythrobacter marinus HWDM-33.</title>
        <authorList>
            <person name="Zhuang L."/>
            <person name="Liu Y."/>
            <person name="Shao Z."/>
        </authorList>
    </citation>
    <scope>NUCLEOTIDE SEQUENCE [LARGE SCALE GENOMIC DNA]</scope>
    <source>
        <strain evidence="2 3">HWDM-33</strain>
    </source>
</reference>
<gene>
    <name evidence="2" type="ORF">AAV99_02970</name>
</gene>
<evidence type="ECO:0000313" key="3">
    <source>
        <dbReference type="Proteomes" id="UP000053455"/>
    </source>
</evidence>
<name>A0A0H0XRB6_9SPHN</name>
<keyword evidence="3" id="KW-1185">Reference proteome</keyword>
<keyword evidence="1" id="KW-0812">Transmembrane</keyword>
<dbReference type="Proteomes" id="UP000053455">
    <property type="component" value="Unassembled WGS sequence"/>
</dbReference>
<accession>A0A0H0XRB6</accession>
<dbReference type="STRING" id="874156.GCA_001021555_00685"/>
<keyword evidence="1" id="KW-1133">Transmembrane helix</keyword>